<name>A0A2G8K7D9_STIJA</name>
<comment type="caution">
    <text evidence="2">The sequence shown here is derived from an EMBL/GenBank/DDBJ whole genome shotgun (WGS) entry which is preliminary data.</text>
</comment>
<evidence type="ECO:0000313" key="2">
    <source>
        <dbReference type="EMBL" id="PIK43863.1"/>
    </source>
</evidence>
<gene>
    <name evidence="2" type="ORF">BSL78_19282</name>
</gene>
<protein>
    <submittedName>
        <fullName evidence="2">Uncharacterized protein</fullName>
    </submittedName>
</protein>
<sequence>MCNVCRGQVDQGNFASRVSVGVGGDFASRVSVGVGGETTMEKQIFSAGENLGRPPFHLDSSPTNRSFPATNPKERRRPRSHSSPAINTAGVLTDQHQSNQPSSMKLTFPDPPDFTRFKWSAPHGTDGRQEADVKRVNGSSNHSGVSEGDDTSALEESKVDLQSRGNGLPT</sequence>
<dbReference type="Proteomes" id="UP000230750">
    <property type="component" value="Unassembled WGS sequence"/>
</dbReference>
<reference evidence="2 3" key="1">
    <citation type="journal article" date="2017" name="PLoS Biol.">
        <title>The sea cucumber genome provides insights into morphological evolution and visceral regeneration.</title>
        <authorList>
            <person name="Zhang X."/>
            <person name="Sun L."/>
            <person name="Yuan J."/>
            <person name="Sun Y."/>
            <person name="Gao Y."/>
            <person name="Zhang L."/>
            <person name="Li S."/>
            <person name="Dai H."/>
            <person name="Hamel J.F."/>
            <person name="Liu C."/>
            <person name="Yu Y."/>
            <person name="Liu S."/>
            <person name="Lin W."/>
            <person name="Guo K."/>
            <person name="Jin S."/>
            <person name="Xu P."/>
            <person name="Storey K.B."/>
            <person name="Huan P."/>
            <person name="Zhang T."/>
            <person name="Zhou Y."/>
            <person name="Zhang J."/>
            <person name="Lin C."/>
            <person name="Li X."/>
            <person name="Xing L."/>
            <person name="Huo D."/>
            <person name="Sun M."/>
            <person name="Wang L."/>
            <person name="Mercier A."/>
            <person name="Li F."/>
            <person name="Yang H."/>
            <person name="Xiang J."/>
        </authorList>
    </citation>
    <scope>NUCLEOTIDE SEQUENCE [LARGE SCALE GENOMIC DNA]</scope>
    <source>
        <strain evidence="2">Shaxun</strain>
        <tissue evidence="2">Muscle</tissue>
    </source>
</reference>
<proteinExistence type="predicted"/>
<dbReference type="AlphaFoldDB" id="A0A2G8K7D9"/>
<feature type="region of interest" description="Disordered" evidence="1">
    <location>
        <begin position="49"/>
        <end position="170"/>
    </location>
</feature>
<evidence type="ECO:0000313" key="3">
    <source>
        <dbReference type="Proteomes" id="UP000230750"/>
    </source>
</evidence>
<dbReference type="EMBL" id="MRZV01000818">
    <property type="protein sequence ID" value="PIK43863.1"/>
    <property type="molecule type" value="Genomic_DNA"/>
</dbReference>
<evidence type="ECO:0000256" key="1">
    <source>
        <dbReference type="SAM" id="MobiDB-lite"/>
    </source>
</evidence>
<feature type="compositionally biased region" description="Polar residues" evidence="1">
    <location>
        <begin position="60"/>
        <end position="69"/>
    </location>
</feature>
<organism evidence="2 3">
    <name type="scientific">Stichopus japonicus</name>
    <name type="common">Sea cucumber</name>
    <dbReference type="NCBI Taxonomy" id="307972"/>
    <lineage>
        <taxon>Eukaryota</taxon>
        <taxon>Metazoa</taxon>
        <taxon>Echinodermata</taxon>
        <taxon>Eleutherozoa</taxon>
        <taxon>Echinozoa</taxon>
        <taxon>Holothuroidea</taxon>
        <taxon>Aspidochirotacea</taxon>
        <taxon>Aspidochirotida</taxon>
        <taxon>Stichopodidae</taxon>
        <taxon>Apostichopus</taxon>
    </lineage>
</organism>
<keyword evidence="3" id="KW-1185">Reference proteome</keyword>
<feature type="compositionally biased region" description="Polar residues" evidence="1">
    <location>
        <begin position="94"/>
        <end position="105"/>
    </location>
</feature>
<feature type="compositionally biased region" description="Basic and acidic residues" evidence="1">
    <location>
        <begin position="125"/>
        <end position="135"/>
    </location>
</feature>
<accession>A0A2G8K7D9</accession>